<sequence length="80" mass="8699">MSESMSVLDSETESGDLAAPGLVPEASAVSLRATLTLPRGRMKIMFLSRALPRTMQRYPLAPAPAPQYIALEHPMETKKS</sequence>
<organism evidence="1 2">
    <name type="scientific">Trichomalopsis sarcophagae</name>
    <dbReference type="NCBI Taxonomy" id="543379"/>
    <lineage>
        <taxon>Eukaryota</taxon>
        <taxon>Metazoa</taxon>
        <taxon>Ecdysozoa</taxon>
        <taxon>Arthropoda</taxon>
        <taxon>Hexapoda</taxon>
        <taxon>Insecta</taxon>
        <taxon>Pterygota</taxon>
        <taxon>Neoptera</taxon>
        <taxon>Endopterygota</taxon>
        <taxon>Hymenoptera</taxon>
        <taxon>Apocrita</taxon>
        <taxon>Proctotrupomorpha</taxon>
        <taxon>Chalcidoidea</taxon>
        <taxon>Pteromalidae</taxon>
        <taxon>Pteromalinae</taxon>
        <taxon>Trichomalopsis</taxon>
    </lineage>
</organism>
<accession>A0A232FKV8</accession>
<reference evidence="1 2" key="1">
    <citation type="journal article" date="2017" name="Curr. Biol.">
        <title>The Evolution of Venom by Co-option of Single-Copy Genes.</title>
        <authorList>
            <person name="Martinson E.O."/>
            <person name="Mrinalini"/>
            <person name="Kelkar Y.D."/>
            <person name="Chang C.H."/>
            <person name="Werren J.H."/>
        </authorList>
    </citation>
    <scope>NUCLEOTIDE SEQUENCE [LARGE SCALE GENOMIC DNA]</scope>
    <source>
        <strain evidence="1 2">Alberta</strain>
        <tissue evidence="1">Whole body</tissue>
    </source>
</reference>
<proteinExistence type="predicted"/>
<dbReference type="AlphaFoldDB" id="A0A232FKV8"/>
<evidence type="ECO:0000313" key="2">
    <source>
        <dbReference type="Proteomes" id="UP000215335"/>
    </source>
</evidence>
<gene>
    <name evidence="1" type="ORF">TSAR_013916</name>
</gene>
<comment type="caution">
    <text evidence="1">The sequence shown here is derived from an EMBL/GenBank/DDBJ whole genome shotgun (WGS) entry which is preliminary data.</text>
</comment>
<dbReference type="Proteomes" id="UP000215335">
    <property type="component" value="Unassembled WGS sequence"/>
</dbReference>
<name>A0A232FKV8_9HYME</name>
<protein>
    <submittedName>
        <fullName evidence="1">Uncharacterized protein</fullName>
    </submittedName>
</protein>
<dbReference type="EMBL" id="NNAY01000070">
    <property type="protein sequence ID" value="OXU31302.1"/>
    <property type="molecule type" value="Genomic_DNA"/>
</dbReference>
<evidence type="ECO:0000313" key="1">
    <source>
        <dbReference type="EMBL" id="OXU31302.1"/>
    </source>
</evidence>
<keyword evidence="2" id="KW-1185">Reference proteome</keyword>